<evidence type="ECO:0000256" key="1">
    <source>
        <dbReference type="ARBA" id="ARBA00002180"/>
    </source>
</evidence>
<feature type="domain" description="CCHC-type" evidence="21">
    <location>
        <begin position="598"/>
        <end position="614"/>
    </location>
</feature>
<keyword evidence="8" id="KW-0255">Endonuclease</keyword>
<dbReference type="GO" id="GO:0004519">
    <property type="term" value="F:endonuclease activity"/>
    <property type="evidence" value="ECO:0007669"/>
    <property type="project" value="UniProtKB-KW"/>
</dbReference>
<dbReference type="Gene3D" id="3.30.420.10">
    <property type="entry name" value="Ribonuclease H-like superfamily/Ribonuclease H"/>
    <property type="match status" value="2"/>
</dbReference>
<evidence type="ECO:0000256" key="19">
    <source>
        <dbReference type="SAM" id="Coils"/>
    </source>
</evidence>
<keyword evidence="4" id="KW-0540">Nuclease</keyword>
<evidence type="ECO:0000256" key="15">
    <source>
        <dbReference type="ARBA" id="ARBA00023113"/>
    </source>
</evidence>
<gene>
    <name evidence="23" type="ORF">V9T40_011143</name>
</gene>
<evidence type="ECO:0000256" key="8">
    <source>
        <dbReference type="ARBA" id="ARBA00022759"/>
    </source>
</evidence>
<dbReference type="GO" id="GO:0042575">
    <property type="term" value="C:DNA polymerase complex"/>
    <property type="evidence" value="ECO:0007669"/>
    <property type="project" value="UniProtKB-ARBA"/>
</dbReference>
<keyword evidence="7" id="KW-0064">Aspartyl protease</keyword>
<dbReference type="EMBL" id="JBBCAQ010000037">
    <property type="protein sequence ID" value="KAK7573952.1"/>
    <property type="molecule type" value="Genomic_DNA"/>
</dbReference>
<evidence type="ECO:0000259" key="22">
    <source>
        <dbReference type="PROSITE" id="PS50994"/>
    </source>
</evidence>
<dbReference type="Gene3D" id="4.10.60.10">
    <property type="entry name" value="Zinc finger, CCHC-type"/>
    <property type="match status" value="2"/>
</dbReference>
<dbReference type="GO" id="GO:0005524">
    <property type="term" value="F:ATP binding"/>
    <property type="evidence" value="ECO:0007669"/>
    <property type="project" value="UniProtKB-KW"/>
</dbReference>
<keyword evidence="17" id="KW-0511">Multifunctional enzyme</keyword>
<keyword evidence="10" id="KW-0067">ATP-binding</keyword>
<name>A0AAN9TI35_9HEMI</name>
<keyword evidence="3" id="KW-0645">Protease</keyword>
<keyword evidence="18" id="KW-0863">Zinc-finger</keyword>
<dbReference type="Pfam" id="PF13976">
    <property type="entry name" value="gag_pre-integrs"/>
    <property type="match status" value="2"/>
</dbReference>
<feature type="region of interest" description="Disordered" evidence="20">
    <location>
        <begin position="2887"/>
        <end position="2975"/>
    </location>
</feature>
<reference evidence="23 24" key="1">
    <citation type="submission" date="2024-03" db="EMBL/GenBank/DDBJ databases">
        <title>Adaptation during the transition from Ophiocordyceps entomopathogen to insect associate is accompanied by gene loss and intensified selection.</title>
        <authorList>
            <person name="Ward C.M."/>
            <person name="Onetto C.A."/>
            <person name="Borneman A.R."/>
        </authorList>
    </citation>
    <scope>NUCLEOTIDE SEQUENCE [LARGE SCALE GENOMIC DNA]</scope>
    <source>
        <strain evidence="23">AWRI1</strain>
        <tissue evidence="23">Single Adult Female</tissue>
    </source>
</reference>
<evidence type="ECO:0000256" key="12">
    <source>
        <dbReference type="ARBA" id="ARBA00022908"/>
    </source>
</evidence>
<dbReference type="GO" id="GO:0008270">
    <property type="term" value="F:zinc ion binding"/>
    <property type="evidence" value="ECO:0007669"/>
    <property type="project" value="UniProtKB-KW"/>
</dbReference>
<comment type="function">
    <text evidence="1">The aspartyl protease (PR) mediates the proteolytic cleavages of the Gag and Gag-Pol polyproteins after assembly of the VLP.</text>
</comment>
<dbReference type="SUPFAM" id="SSF56672">
    <property type="entry name" value="DNA/RNA polymerases"/>
    <property type="match status" value="2"/>
</dbReference>
<evidence type="ECO:0000256" key="5">
    <source>
        <dbReference type="ARBA" id="ARBA00022723"/>
    </source>
</evidence>
<feature type="compositionally biased region" description="Polar residues" evidence="20">
    <location>
        <begin position="2483"/>
        <end position="2496"/>
    </location>
</feature>
<dbReference type="Pfam" id="PF22936">
    <property type="entry name" value="Pol_BBD"/>
    <property type="match status" value="2"/>
</dbReference>
<dbReference type="InterPro" id="IPR036397">
    <property type="entry name" value="RNaseH_sf"/>
</dbReference>
<feature type="compositionally biased region" description="Polar residues" evidence="20">
    <location>
        <begin position="571"/>
        <end position="590"/>
    </location>
</feature>
<feature type="domain" description="CCHC-type" evidence="21">
    <location>
        <begin position="2539"/>
        <end position="2553"/>
    </location>
</feature>
<keyword evidence="13" id="KW-0695">RNA-directed DNA polymerase</keyword>
<dbReference type="InterPro" id="IPR057670">
    <property type="entry name" value="SH3_retrovirus"/>
</dbReference>
<dbReference type="PROSITE" id="PS50158">
    <property type="entry name" value="ZF_CCHC"/>
    <property type="match status" value="4"/>
</dbReference>
<dbReference type="InterPro" id="IPR013103">
    <property type="entry name" value="RVT_2"/>
</dbReference>
<proteinExistence type="predicted"/>
<keyword evidence="15" id="KW-0917">Virion maturation</keyword>
<feature type="region of interest" description="Disordered" evidence="20">
    <location>
        <begin position="3351"/>
        <end position="3381"/>
    </location>
</feature>
<feature type="region of interest" description="Disordered" evidence="20">
    <location>
        <begin position="2148"/>
        <end position="2187"/>
    </location>
</feature>
<evidence type="ECO:0000256" key="17">
    <source>
        <dbReference type="ARBA" id="ARBA00023268"/>
    </source>
</evidence>
<feature type="compositionally biased region" description="Low complexity" evidence="20">
    <location>
        <begin position="2470"/>
        <end position="2479"/>
    </location>
</feature>
<comment type="caution">
    <text evidence="23">The sequence shown here is derived from an EMBL/GenBank/DDBJ whole genome shotgun (WGS) entry which is preliminary data.</text>
</comment>
<evidence type="ECO:0000313" key="24">
    <source>
        <dbReference type="Proteomes" id="UP001367676"/>
    </source>
</evidence>
<feature type="region of interest" description="Disordered" evidence="20">
    <location>
        <begin position="2021"/>
        <end position="2054"/>
    </location>
</feature>
<organism evidence="23 24">
    <name type="scientific">Parthenolecanium corni</name>
    <dbReference type="NCBI Taxonomy" id="536013"/>
    <lineage>
        <taxon>Eukaryota</taxon>
        <taxon>Metazoa</taxon>
        <taxon>Ecdysozoa</taxon>
        <taxon>Arthropoda</taxon>
        <taxon>Hexapoda</taxon>
        <taxon>Insecta</taxon>
        <taxon>Pterygota</taxon>
        <taxon>Neoptera</taxon>
        <taxon>Paraneoptera</taxon>
        <taxon>Hemiptera</taxon>
        <taxon>Sternorrhyncha</taxon>
        <taxon>Coccoidea</taxon>
        <taxon>Coccidae</taxon>
        <taxon>Parthenolecanium</taxon>
    </lineage>
</organism>
<keyword evidence="5" id="KW-0479">Metal-binding</keyword>
<keyword evidence="6" id="KW-0547">Nucleotide-binding</keyword>
<dbReference type="GO" id="GO:0006310">
    <property type="term" value="P:DNA recombination"/>
    <property type="evidence" value="ECO:0007669"/>
    <property type="project" value="UniProtKB-KW"/>
</dbReference>
<feature type="region of interest" description="Disordered" evidence="20">
    <location>
        <begin position="962"/>
        <end position="1054"/>
    </location>
</feature>
<dbReference type="InterPro" id="IPR054722">
    <property type="entry name" value="PolX-like_BBD"/>
</dbReference>
<dbReference type="InterPro" id="IPR001584">
    <property type="entry name" value="Integrase_cat-core"/>
</dbReference>
<evidence type="ECO:0000256" key="10">
    <source>
        <dbReference type="ARBA" id="ARBA00022840"/>
    </source>
</evidence>
<dbReference type="GO" id="GO:0003887">
    <property type="term" value="F:DNA-directed DNA polymerase activity"/>
    <property type="evidence" value="ECO:0007669"/>
    <property type="project" value="UniProtKB-KW"/>
</dbReference>
<evidence type="ECO:0000256" key="13">
    <source>
        <dbReference type="ARBA" id="ARBA00022918"/>
    </source>
</evidence>
<keyword evidence="16" id="KW-0233">DNA recombination</keyword>
<dbReference type="Pfam" id="PF25597">
    <property type="entry name" value="SH3_retrovirus"/>
    <property type="match status" value="1"/>
</dbReference>
<feature type="region of interest" description="Disordered" evidence="20">
    <location>
        <begin position="3309"/>
        <end position="3339"/>
    </location>
</feature>
<keyword evidence="11" id="KW-0460">Magnesium</keyword>
<dbReference type="InterPro" id="IPR025724">
    <property type="entry name" value="GAG-pre-integrase_dom"/>
</dbReference>
<evidence type="ECO:0000256" key="3">
    <source>
        <dbReference type="ARBA" id="ARBA00022670"/>
    </source>
</evidence>
<keyword evidence="14" id="KW-0548">Nucleotidyltransferase</keyword>
<evidence type="ECO:0000256" key="7">
    <source>
        <dbReference type="ARBA" id="ARBA00022750"/>
    </source>
</evidence>
<dbReference type="PANTHER" id="PTHR42648">
    <property type="entry name" value="TRANSPOSASE, PUTATIVE-RELATED"/>
    <property type="match status" value="1"/>
</dbReference>
<dbReference type="SUPFAM" id="SSF57756">
    <property type="entry name" value="Retrovirus zinc finger-like domains"/>
    <property type="match status" value="2"/>
</dbReference>
<evidence type="ECO:0000256" key="6">
    <source>
        <dbReference type="ARBA" id="ARBA00022741"/>
    </source>
</evidence>
<dbReference type="SUPFAM" id="SSF53098">
    <property type="entry name" value="Ribonuclease H-like"/>
    <property type="match status" value="2"/>
</dbReference>
<keyword evidence="24" id="KW-1185">Reference proteome</keyword>
<keyword evidence="14" id="KW-0239">DNA-directed DNA polymerase</keyword>
<feature type="compositionally biased region" description="Acidic residues" evidence="20">
    <location>
        <begin position="3310"/>
        <end position="3325"/>
    </location>
</feature>
<dbReference type="InterPro" id="IPR043502">
    <property type="entry name" value="DNA/RNA_pol_sf"/>
</dbReference>
<dbReference type="GO" id="GO:0003964">
    <property type="term" value="F:RNA-directed DNA polymerase activity"/>
    <property type="evidence" value="ECO:0007669"/>
    <property type="project" value="UniProtKB-KW"/>
</dbReference>
<feature type="coiled-coil region" evidence="19">
    <location>
        <begin position="437"/>
        <end position="464"/>
    </location>
</feature>
<dbReference type="PROSITE" id="PS50994">
    <property type="entry name" value="INTEGRASE"/>
    <property type="match status" value="2"/>
</dbReference>
<dbReference type="InterPro" id="IPR012337">
    <property type="entry name" value="RNaseH-like_sf"/>
</dbReference>
<sequence length="3935" mass="444986">MCVIYFSIVLEKVLKTKISSTNKNKRKRGSVRRIIRLDNPKIRLIYIEISMLSPKSVLPSFNKASPIVTEIVEAIVVYKRIRRQIMDNPQKFLDGEEGYREKTKTLPKVRRSKRNSGTVINLNTSDVVGLRPAECEAPMLGSNMPVVSNVSESASEHVIVEPVTQTLVQVPYQTLADMLNAGIEVNANDTAALSALYEKIKSVLDKAEKNLEEEEEALLRSEDEGDMPSVSNMATQRDTPSVSNVASQGDSLLANLTPETENLPSTSRQSDLAFLNSEHFTELVHAVSEQLGGSRSHLFPSTREGSNITTVRPLTELDFGGKDNIRRTYRLSASSRWDLWYDCLISELQAKGLRYIVERESFPPMPSDVLEKKKQAVRDIIINRIDDRFHTKVVNVMDPKEMLKTLETYKKREINVTSFNVRKRLNNLRYDPKKQTAAQFIEKFEDLIRNYENLDERHDLSEAEKTDAFFNAVKWGIPSLIEQQFNYRMLTEKSLTRDQIKSYMLQKEVTSTPPLPVKGKRENSKSEINTTTALLVTPSKVNKRKRFSRNSGSFSAPPRKFHKRNTKKNRNFSQAPQKGFKQKNSSSQHGQAVGRNVRCFNCQNRGHLGRDCTNPPRQNVCFRCNQEGHKAADCTVQFNQVNNQPQSQRPKKTNKPRTGLIPQGQAMMVRPAVEYYQGPADVSAFYPPAPSAQFVSQTSVSDVTYQVPQYAPPSSSIYGYGMTPPPVLTPMSPVAYGNFPRCPPVSPNYCLPACVSPALWNGYNTSIPPPPSPHVIPPSAYMVRSPGAANVVPGNTDGKGFYAISFIIDSGATEHIVKDGEILTNMRKFFQHVNSANKTASLCVRAVGDIHVRDSQGVHMCLQNVLYAPALSENLFSIRKFTDNGLKVIFDRNTCRIYDPYLHKMCFEGHYRSPTWEITLRFVPPGTASKPKYTDSISQMYPLVTTSGDRPHRGFHISHLEGGLVSESSAENDGESGTGEVSTVSTPAVSQQNVRSGTSSAHGNEKQFQPPRAKKSILDRVNMENTMKITGNKDDSNSESEDSENSENGNYRENSNQIANISEGMYWHNKLGHVSLTYLKQLSRKYTELKNVKFENDILNCEICILAKMAKLPFKEIRTRSDRPLQIIHSDVMGPIKPITHPNKKRFIVIFVDDYSRVAMAYAIKRKSEVGSCFETFLKNARNELGSDAKVCFLRTDQGTEFTGGKVKEILDREKISLQLAPPETPEHNGVAERFNRTLQNKVRSMMIDSRLPKTMWDLAVTAAVHVYNRMPHRSINYEIPFKRFVPNFELQLNSVRLYHPESDTLIESRHIRFNENLVYGDLYKTPENETNSSDSGKFDLFEPDDTEVSHSEEEVVRVPGKRGRPRKRILSEDDIPLSELFQTKSKKCVRRPNYDLRFQHNSAAFMSQREDEEALDEAIYLMLAEVCADPRSYAEAMASPQRAKWELAIKEELDSMKENCVWDIVDKPHVDRDGKRVNVIDSRWVFKVKKDTNGIDKYKARLVIRGFKDRNEYELKETYAPVARLYSVRTLLAIANKYDLNIIQMDVKTAFLNGVLERDIYMEIPDGVELELSDRKNKVCKLLRAIYGLRISPKCWNRKFTGVAESVGLKSDDKDPCLFTWHEGDRFITLLLYVDDMLLTGNDNRKIDDIIQQLCQVFKITILGEPKEFLGVEIVRDRKNRVMYLHQKTYAGKILKRFGMSECKIVSTPMVTRQVRNRKLKDFIEGKSSGSSSEQVLTKQTNKQKLFPYREAVGSLLYLTGATRPDISYAVNMISRNQENPTADDWAEVKRILRYLRGTLEKGLTFKGENEELTAYSDASFKDCIVTGRSTAGFVIHMFGDTVHWRCMKQKVVATSTCDAEYIAMGDTAKAVLAVQYIIERVLQKDVCCNLNCDNRSALDCIDTSGGPKLMHLSLKQHFIRSIRETGQIETSWVPSDEQWADIMTKPTSVRLLNGLSGGKDNAKTEILPPTSKNKLTTALNSSFTVSSPTVAEIVNAILIWEAVQKHIMEAVVGEEGVNGASESEHLPTVRRSKRKSGPITNLRPLDSTGAGMAECEAPPQLFPETEVMNGPAVKMSASEPLSQGEVPSTLVQIPFNTLANMLNAGTEVNSIDREALSVLYKKIEDILGKKNNDALEEEEALLRSEDEEVVVDNVRNPDAPEVPQVSDSANGREQNTQSQSCRTESSNSFVNSVEFNELVHAVSEQLGGSRSQLFPSVRETGSLDGVRPLSEMDIGSKDNIRRTYRLTANSRWDLWYDYLISELQAKGLRYIVDKDTLPNIPPFELDKRKQTVRDIIINRIDDRFHSKVVTLSEPKEILKTLEVYKKREINITSFNVRKRLNNLRYDPKKTTAAQFIEKFEDLVRNYENLDERHDLSEAEKTDAFFNAVKWGLPSVAEQQFNYRMLTDKPLTREQIKSYMLQKEVTITAPQPAKPKRDNPRGESGPVALLTTPSRSGRRKRSFPRPWNKSSTSSSPPKKMSRQNNRNTSKNNKSLQKGFKQSSPSSFSQQRRGMRCFNCQRRGHMGKDCQNPARNNVCFRCDQEGHRAAECPLPAQAPGPAQTIISSRPKRKKYGNKNQPRTGLIDTHGQALMVRPNSEYVPNVPDASGYYAPVQKMYTPAPYVSSPSDEPTYAYLHNMEPSSSPYPYNMVPNSVPGHMVPFNYYHNYGVGGTGYCVPSCVTPTVSPVLSPPSAYMMNHQMCPGSSTGTSDGKGYYAISFIIDSGATEHIVKEGAILTNVRKFFQQVNSANKSASLCVRAVGDIHVRDSQGVHMCLQNVLYAPALSENLFSIRKFTDNGFKVIFDQDKCQIFEPFMHKLCFEGYYRTPTWEIALRFVPPGSMTQPKYTDSSSTLVSTSIIKPFGGLHISNLEGECAGLCGRGSGQNGGDGTTVRNPPVAQPEVRPSTSSTNEIEKCSHTPKATESTLDRISMGNTIKITDNKYSSDSSSDSEESDSNVEKSHNSKKNGNYELDGNHEAFTSEGMYWHVKLGHVSLTYLKQMSRTYAELRNVKFEKDIVNCETCILAKMSKLPFKEIRARSDRPLQVIHSDVMGPIKPMTHPNKKRFIVVFIDDYSRVAMAYAIRKKSEVGSSFELFLKNARNELGSDAKVCFLRTDQGTEFTGGKVKEILDREKIGLQFAPPDTPEHNGIAERFNRTLQNKVRSMLIDSRVPKTLWDLAVSASVHVYNRMPHRSINYEIPFKRFVPSVKIQLNSVRRFGCLAYVKIPKQMLVTVVRNLNEKPTDKFSQRGLRTVFVGYVFSGSLLYHPESDTFIESRHVRFNESLVYGDVYKTPEIDSNNSESEKFDLFEEPDEDDENQSEEDADKLPGKRGRPRKRVLSDDDIPLSELFQTKSNKSVKKSSHDLGPKSDSAAFVSQCEEDSDQNEDEAIYLMLAEVRSDPRSFAEAMASPQKVKWEAAVKEELDSMKENCVWDIVDRPRLDKNGKRANVIDSRWVFKVKKDTNGIDKHKARLVIRGFKDRNEYELKETYAPVARLYTVRTLLAIANKYDLNIVQMDVKTAFLNGTLERDIYMEIPDGVETDLPNRKSKVCKLLKAIYGLRISPKCWNRKFTGVAESVGLRADDKDPCLFTWREGSRFITLLLYVDDMLLTGNDNRKIDDIIKQLCQVFKITILGEPKEFLGIEIIRDREKKEMFLHQKAYAGKILSRFGMSDCKTTDTPMVTRQVRNRKIKDLIEKSKESVSEQVLSKQVNKQKMFPYREAVGSLLYLTGATRPDISYAVNMISQNQENPTADDWAEVKRILRYLKGTLDKGLLFKGETEELIAYSDASFKDCIATGRSTAGFVIRMFGDTIHWRCMKQKVVATSTCDAEYIAMGDAAKAVLAIQYIIERVLQKDICCTLNCDNRSALDCIDTSGGPKLMHLSLKQHFIRSIRETGQIETSWVPSNEQWADILTKPLAGSAFDKLRTLILNDN</sequence>
<evidence type="ECO:0000256" key="16">
    <source>
        <dbReference type="ARBA" id="ARBA00023172"/>
    </source>
</evidence>
<keyword evidence="9" id="KW-0378">Hydrolase</keyword>
<feature type="compositionally biased region" description="Polar residues" evidence="20">
    <location>
        <begin position="229"/>
        <end position="246"/>
    </location>
</feature>
<dbReference type="Proteomes" id="UP001367676">
    <property type="component" value="Unassembled WGS sequence"/>
</dbReference>
<keyword evidence="19" id="KW-0175">Coiled coil</keyword>
<feature type="compositionally biased region" description="Polar residues" evidence="20">
    <location>
        <begin position="2933"/>
        <end position="2943"/>
    </location>
</feature>
<feature type="compositionally biased region" description="Polar residues" evidence="20">
    <location>
        <begin position="2167"/>
        <end position="2185"/>
    </location>
</feature>
<feature type="compositionally biased region" description="Low complexity" evidence="20">
    <location>
        <begin position="2497"/>
        <end position="2512"/>
    </location>
</feature>
<keyword evidence="18" id="KW-0862">Zinc</keyword>
<dbReference type="Pfam" id="PF07727">
    <property type="entry name" value="RVT_2"/>
    <property type="match status" value="2"/>
</dbReference>
<feature type="compositionally biased region" description="Basic residues" evidence="20">
    <location>
        <begin position="559"/>
        <end position="570"/>
    </location>
</feature>
<feature type="domain" description="Integrase catalytic" evidence="22">
    <location>
        <begin position="3040"/>
        <end position="3209"/>
    </location>
</feature>
<dbReference type="PANTHER" id="PTHR42648:SF11">
    <property type="entry name" value="TRANSPOSON TY4-P GAG-POL POLYPROTEIN"/>
    <property type="match status" value="1"/>
</dbReference>
<feature type="region of interest" description="Disordered" evidence="20">
    <location>
        <begin position="536"/>
        <end position="592"/>
    </location>
</feature>
<dbReference type="SMART" id="SM00343">
    <property type="entry name" value="ZnF_C2HC"/>
    <property type="match status" value="4"/>
</dbReference>
<dbReference type="GO" id="GO:0006508">
    <property type="term" value="P:proteolysis"/>
    <property type="evidence" value="ECO:0007669"/>
    <property type="project" value="UniProtKB-KW"/>
</dbReference>
<evidence type="ECO:0000256" key="14">
    <source>
        <dbReference type="ARBA" id="ARBA00022932"/>
    </source>
</evidence>
<dbReference type="InterPro" id="IPR039537">
    <property type="entry name" value="Retrotran_Ty1/copia-like"/>
</dbReference>
<feature type="compositionally biased region" description="Polar residues" evidence="20">
    <location>
        <begin position="979"/>
        <end position="1002"/>
    </location>
</feature>
<evidence type="ECO:0000256" key="9">
    <source>
        <dbReference type="ARBA" id="ARBA00022801"/>
    </source>
</evidence>
<dbReference type="InterPro" id="IPR001878">
    <property type="entry name" value="Znf_CCHC"/>
</dbReference>
<evidence type="ECO:0000256" key="20">
    <source>
        <dbReference type="SAM" id="MobiDB-lite"/>
    </source>
</evidence>
<evidence type="ECO:0000256" key="11">
    <source>
        <dbReference type="ARBA" id="ARBA00022842"/>
    </source>
</evidence>
<keyword evidence="14" id="KW-0808">Transferase</keyword>
<evidence type="ECO:0000256" key="2">
    <source>
        <dbReference type="ARBA" id="ARBA00022612"/>
    </source>
</evidence>
<evidence type="ECO:0000313" key="23">
    <source>
        <dbReference type="EMBL" id="KAK7573952.1"/>
    </source>
</evidence>
<evidence type="ECO:0000256" key="4">
    <source>
        <dbReference type="ARBA" id="ARBA00022722"/>
    </source>
</evidence>
<feature type="domain" description="CCHC-type" evidence="21">
    <location>
        <begin position="621"/>
        <end position="634"/>
    </location>
</feature>
<protein>
    <submittedName>
        <fullName evidence="23">Uncharacterized protein</fullName>
    </submittedName>
</protein>
<feature type="region of interest" description="Disordered" evidence="20">
    <location>
        <begin position="214"/>
        <end position="246"/>
    </location>
</feature>
<dbReference type="Pfam" id="PF00098">
    <property type="entry name" value="zf-CCHC"/>
    <property type="match status" value="4"/>
</dbReference>
<feature type="coiled-coil region" evidence="19">
    <location>
        <begin position="2354"/>
        <end position="2381"/>
    </location>
</feature>
<feature type="region of interest" description="Disordered" evidence="20">
    <location>
        <begin position="1325"/>
        <end position="1344"/>
    </location>
</feature>
<dbReference type="Pfam" id="PF13683">
    <property type="entry name" value="rve_3"/>
    <property type="match status" value="1"/>
</dbReference>
<keyword evidence="12" id="KW-0229">DNA integration</keyword>
<feature type="domain" description="CCHC-type" evidence="21">
    <location>
        <begin position="2516"/>
        <end position="2532"/>
    </location>
</feature>
<feature type="region of interest" description="Disordered" evidence="20">
    <location>
        <begin position="2427"/>
        <end position="2513"/>
    </location>
</feature>
<feature type="domain" description="Integrase catalytic" evidence="22">
    <location>
        <begin position="1120"/>
        <end position="1289"/>
    </location>
</feature>
<accession>A0AAN9TI35</accession>
<dbReference type="GO" id="GO:0004190">
    <property type="term" value="F:aspartic-type endopeptidase activity"/>
    <property type="evidence" value="ECO:0007669"/>
    <property type="project" value="UniProtKB-KW"/>
</dbReference>
<keyword evidence="2" id="KW-1188">Viral release from host cell</keyword>
<dbReference type="CDD" id="cd09272">
    <property type="entry name" value="RNase_HI_RT_Ty1"/>
    <property type="match status" value="2"/>
</dbReference>
<dbReference type="GO" id="GO:0015074">
    <property type="term" value="P:DNA integration"/>
    <property type="evidence" value="ECO:0007669"/>
    <property type="project" value="UniProtKB-KW"/>
</dbReference>
<evidence type="ECO:0000256" key="18">
    <source>
        <dbReference type="PROSITE-ProRule" id="PRU00047"/>
    </source>
</evidence>
<dbReference type="InterPro" id="IPR036875">
    <property type="entry name" value="Znf_CCHC_sf"/>
</dbReference>
<evidence type="ECO:0000259" key="21">
    <source>
        <dbReference type="PROSITE" id="PS50158"/>
    </source>
</evidence>
<dbReference type="GO" id="GO:0003676">
    <property type="term" value="F:nucleic acid binding"/>
    <property type="evidence" value="ECO:0007669"/>
    <property type="project" value="InterPro"/>
</dbReference>